<dbReference type="InterPro" id="IPR042184">
    <property type="entry name" value="YqeY/Aim41_N"/>
</dbReference>
<dbReference type="PANTHER" id="PTHR28055:SF1">
    <property type="entry name" value="ALTERED INHERITANCE OF MITOCHONDRIA PROTEIN 41, MITOCHONDRIAL"/>
    <property type="match status" value="1"/>
</dbReference>
<dbReference type="Proteomes" id="UP000245252">
    <property type="component" value="Unassembled WGS sequence"/>
</dbReference>
<dbReference type="Gene3D" id="1.10.1510.10">
    <property type="entry name" value="Uncharacterised protein YqeY/AIM41 PF09424, N-terminal domain"/>
    <property type="match status" value="1"/>
</dbReference>
<reference evidence="1 2" key="1">
    <citation type="submission" date="2018-05" db="EMBL/GenBank/DDBJ databases">
        <title>The draft genome of strain NS-104.</title>
        <authorList>
            <person name="Hang P."/>
            <person name="Jiang J."/>
        </authorList>
    </citation>
    <scope>NUCLEOTIDE SEQUENCE [LARGE SCALE GENOMIC DNA]</scope>
    <source>
        <strain evidence="1 2">NS-104</strain>
    </source>
</reference>
<evidence type="ECO:0000313" key="2">
    <source>
        <dbReference type="Proteomes" id="UP000245252"/>
    </source>
</evidence>
<protein>
    <submittedName>
        <fullName evidence="1">Glutamyl-tRNA amidotransferase</fullName>
    </submittedName>
</protein>
<dbReference type="InterPro" id="IPR003789">
    <property type="entry name" value="Asn/Gln_tRNA_amidoTrase-B-like"/>
</dbReference>
<dbReference type="EMBL" id="QFBC01000022">
    <property type="protein sequence ID" value="PWE52609.1"/>
    <property type="molecule type" value="Genomic_DNA"/>
</dbReference>
<gene>
    <name evidence="1" type="ORF">DEM27_29725</name>
</gene>
<keyword evidence="2" id="KW-1185">Reference proteome</keyword>
<dbReference type="RefSeq" id="WP_109461883.1">
    <property type="nucleotide sequence ID" value="NZ_QFBC01000022.1"/>
</dbReference>
<dbReference type="SUPFAM" id="SSF89095">
    <property type="entry name" value="GatB/YqeY motif"/>
    <property type="match status" value="1"/>
</dbReference>
<dbReference type="PANTHER" id="PTHR28055">
    <property type="entry name" value="ALTERED INHERITANCE OF MITOCHONDRIA PROTEIN 41, MITOCHONDRIAL"/>
    <property type="match status" value="1"/>
</dbReference>
<comment type="caution">
    <text evidence="1">The sequence shown here is derived from an EMBL/GenBank/DDBJ whole genome shotgun (WGS) entry which is preliminary data.</text>
</comment>
<dbReference type="Gene3D" id="1.10.10.410">
    <property type="match status" value="1"/>
</dbReference>
<dbReference type="GO" id="GO:0016884">
    <property type="term" value="F:carbon-nitrogen ligase activity, with glutamine as amido-N-donor"/>
    <property type="evidence" value="ECO:0007669"/>
    <property type="project" value="InterPro"/>
</dbReference>
<sequence length="149" mass="16449">MRDQLANALKDALKAKDTIRLSTVRLIQAAIKDRDIAHRTAGKDAVSDDEIMQILAKMIKQREESAKIYDENARAELAAQERAEIEVIKAFMPTQLSDDEVRQACSQAIADTGAQGLRDMGKTISALKERYAGQMDFGKASGIVKDLLK</sequence>
<dbReference type="InterPro" id="IPR023168">
    <property type="entry name" value="GatB_Yqey_C_2"/>
</dbReference>
<dbReference type="Pfam" id="PF09424">
    <property type="entry name" value="YqeY"/>
    <property type="match status" value="1"/>
</dbReference>
<dbReference type="AlphaFoldDB" id="A0A2U2DH27"/>
<accession>A0A2U2DH27</accession>
<keyword evidence="1" id="KW-0808">Transferase</keyword>
<organism evidence="1 2">
    <name type="scientific">Metarhizobium album</name>
    <dbReference type="NCBI Taxonomy" id="2182425"/>
    <lineage>
        <taxon>Bacteria</taxon>
        <taxon>Pseudomonadati</taxon>
        <taxon>Pseudomonadota</taxon>
        <taxon>Alphaproteobacteria</taxon>
        <taxon>Hyphomicrobiales</taxon>
        <taxon>Rhizobiaceae</taxon>
        <taxon>Metarhizobium</taxon>
    </lineage>
</organism>
<name>A0A2U2DH27_9HYPH</name>
<dbReference type="GO" id="GO:0016740">
    <property type="term" value="F:transferase activity"/>
    <property type="evidence" value="ECO:0007669"/>
    <property type="project" value="UniProtKB-KW"/>
</dbReference>
<dbReference type="InterPro" id="IPR019004">
    <property type="entry name" value="YqeY/Aim41"/>
</dbReference>
<evidence type="ECO:0000313" key="1">
    <source>
        <dbReference type="EMBL" id="PWE52609.1"/>
    </source>
</evidence>
<dbReference type="OrthoDB" id="9788127at2"/>
<proteinExistence type="predicted"/>